<keyword evidence="2" id="KW-1185">Reference proteome</keyword>
<evidence type="ECO:0000313" key="2">
    <source>
        <dbReference type="Proteomes" id="UP000831327"/>
    </source>
</evidence>
<evidence type="ECO:0000313" key="1">
    <source>
        <dbReference type="EMBL" id="BDG73726.1"/>
    </source>
</evidence>
<gene>
    <name evidence="1" type="ORF">Rmf_36550</name>
</gene>
<organism evidence="1 2">
    <name type="scientific">Roseomonas fluvialis</name>
    <dbReference type="NCBI Taxonomy" id="1750527"/>
    <lineage>
        <taxon>Bacteria</taxon>
        <taxon>Pseudomonadati</taxon>
        <taxon>Pseudomonadota</taxon>
        <taxon>Alphaproteobacteria</taxon>
        <taxon>Acetobacterales</taxon>
        <taxon>Roseomonadaceae</taxon>
        <taxon>Roseomonas</taxon>
    </lineage>
</organism>
<proteinExistence type="predicted"/>
<dbReference type="Proteomes" id="UP000831327">
    <property type="component" value="Chromosome"/>
</dbReference>
<evidence type="ECO:0008006" key="3">
    <source>
        <dbReference type="Google" id="ProtNLM"/>
    </source>
</evidence>
<accession>A0ABM7Y6V4</accession>
<reference evidence="1 2" key="1">
    <citation type="journal article" date="2016" name="Microbes Environ.">
        <title>Phylogenetically diverse aerobic anoxygenic phototrophic bacteria isolated from epilithic biofilms in Tama river, Japan.</title>
        <authorList>
            <person name="Hirose S."/>
            <person name="Matsuura K."/>
            <person name="Haruta S."/>
        </authorList>
    </citation>
    <scope>NUCLEOTIDE SEQUENCE [LARGE SCALE GENOMIC DNA]</scope>
    <source>
        <strain evidence="1 2">S08</strain>
    </source>
</reference>
<dbReference type="EMBL" id="AP025637">
    <property type="protein sequence ID" value="BDG73726.1"/>
    <property type="molecule type" value="Genomic_DNA"/>
</dbReference>
<protein>
    <recommendedName>
        <fullName evidence="3">Antifreeze protein</fullName>
    </recommendedName>
</protein>
<dbReference type="RefSeq" id="WP_244407938.1">
    <property type="nucleotide sequence ID" value="NZ_AP025637.1"/>
</dbReference>
<sequence>MTPFDAWRFLAEAQSVMLRRSLALMAEPESAGPALARMVAEKQRAFVDGAIAASFAAARGADPAAIAAAAIRPARSRVRRNLRSKGLS</sequence>
<name>A0ABM7Y6V4_9PROT</name>